<accession>A0A5C6D7Q0</accession>
<evidence type="ECO:0000313" key="6">
    <source>
        <dbReference type="Proteomes" id="UP000319143"/>
    </source>
</evidence>
<dbReference type="InterPro" id="IPR011989">
    <property type="entry name" value="ARM-like"/>
</dbReference>
<dbReference type="Gene3D" id="1.25.10.10">
    <property type="entry name" value="Leucine-rich Repeat Variant"/>
    <property type="match status" value="1"/>
</dbReference>
<dbReference type="InterPro" id="IPR051829">
    <property type="entry name" value="Multiheme_Cytochr_ET"/>
</dbReference>
<dbReference type="InterPro" id="IPR019734">
    <property type="entry name" value="TPR_rpt"/>
</dbReference>
<protein>
    <submittedName>
        <fullName evidence="5">Tetratricopeptide repeat protein</fullName>
    </submittedName>
</protein>
<dbReference type="SMART" id="SM00028">
    <property type="entry name" value="TPR"/>
    <property type="match status" value="2"/>
</dbReference>
<dbReference type="InterPro" id="IPR036280">
    <property type="entry name" value="Multihaem_cyt_sf"/>
</dbReference>
<dbReference type="PANTHER" id="PTHR35038:SF8">
    <property type="entry name" value="C-TYPE POLYHEME CYTOCHROME OMCC"/>
    <property type="match status" value="1"/>
</dbReference>
<evidence type="ECO:0000256" key="1">
    <source>
        <dbReference type="ARBA" id="ARBA00022729"/>
    </source>
</evidence>
<feature type="repeat" description="TPR" evidence="4">
    <location>
        <begin position="554"/>
        <end position="587"/>
    </location>
</feature>
<keyword evidence="3 4" id="KW-0802">TPR repeat</keyword>
<dbReference type="EMBL" id="SJPV01000011">
    <property type="protein sequence ID" value="TWU32962.1"/>
    <property type="molecule type" value="Genomic_DNA"/>
</dbReference>
<evidence type="ECO:0000256" key="4">
    <source>
        <dbReference type="PROSITE-ProRule" id="PRU00339"/>
    </source>
</evidence>
<dbReference type="Pfam" id="PF07719">
    <property type="entry name" value="TPR_2"/>
    <property type="match status" value="1"/>
</dbReference>
<comment type="caution">
    <text evidence="5">The sequence shown here is derived from an EMBL/GenBank/DDBJ whole genome shotgun (WGS) entry which is preliminary data.</text>
</comment>
<gene>
    <name evidence="5" type="ORF">Poly41_53410</name>
</gene>
<name>A0A5C6D7Q0_9BACT</name>
<dbReference type="Gene3D" id="1.10.1130.10">
    <property type="entry name" value="Flavocytochrome C3, Chain A"/>
    <property type="match status" value="2"/>
</dbReference>
<feature type="repeat" description="TPR" evidence="4">
    <location>
        <begin position="639"/>
        <end position="672"/>
    </location>
</feature>
<reference evidence="5 6" key="1">
    <citation type="submission" date="2019-02" db="EMBL/GenBank/DDBJ databases">
        <title>Deep-cultivation of Planctomycetes and their phenomic and genomic characterization uncovers novel biology.</title>
        <authorList>
            <person name="Wiegand S."/>
            <person name="Jogler M."/>
            <person name="Boedeker C."/>
            <person name="Pinto D."/>
            <person name="Vollmers J."/>
            <person name="Rivas-Marin E."/>
            <person name="Kohn T."/>
            <person name="Peeters S.H."/>
            <person name="Heuer A."/>
            <person name="Rast P."/>
            <person name="Oberbeckmann S."/>
            <person name="Bunk B."/>
            <person name="Jeske O."/>
            <person name="Meyerdierks A."/>
            <person name="Storesund J.E."/>
            <person name="Kallscheuer N."/>
            <person name="Luecker S."/>
            <person name="Lage O.M."/>
            <person name="Pohl T."/>
            <person name="Merkel B.J."/>
            <person name="Hornburger P."/>
            <person name="Mueller R.-W."/>
            <person name="Bruemmer F."/>
            <person name="Labrenz M."/>
            <person name="Spormann A.M."/>
            <person name="Op Den Camp H."/>
            <person name="Overmann J."/>
            <person name="Amann R."/>
            <person name="Jetten M.S.M."/>
            <person name="Mascher T."/>
            <person name="Medema M.H."/>
            <person name="Devos D.P."/>
            <person name="Kaster A.-K."/>
            <person name="Ovreas L."/>
            <person name="Rohde M."/>
            <person name="Galperin M.Y."/>
            <person name="Jogler C."/>
        </authorList>
    </citation>
    <scope>NUCLEOTIDE SEQUENCE [LARGE SCALE GENOMIC DNA]</scope>
    <source>
        <strain evidence="5 6">Poly41</strain>
    </source>
</reference>
<dbReference type="SUPFAM" id="SSF48452">
    <property type="entry name" value="TPR-like"/>
    <property type="match status" value="1"/>
</dbReference>
<keyword evidence="1" id="KW-0732">Signal</keyword>
<dbReference type="InterPro" id="IPR013105">
    <property type="entry name" value="TPR_2"/>
</dbReference>
<dbReference type="PROSITE" id="PS50005">
    <property type="entry name" value="TPR"/>
    <property type="match status" value="2"/>
</dbReference>
<organism evidence="5 6">
    <name type="scientific">Novipirellula artificiosorum</name>
    <dbReference type="NCBI Taxonomy" id="2528016"/>
    <lineage>
        <taxon>Bacteria</taxon>
        <taxon>Pseudomonadati</taxon>
        <taxon>Planctomycetota</taxon>
        <taxon>Planctomycetia</taxon>
        <taxon>Pirellulales</taxon>
        <taxon>Pirellulaceae</taxon>
        <taxon>Novipirellula</taxon>
    </lineage>
</organism>
<dbReference type="AlphaFoldDB" id="A0A5C6D7Q0"/>
<evidence type="ECO:0000313" key="5">
    <source>
        <dbReference type="EMBL" id="TWU32962.1"/>
    </source>
</evidence>
<keyword evidence="2" id="KW-0677">Repeat</keyword>
<dbReference type="InterPro" id="IPR016024">
    <property type="entry name" value="ARM-type_fold"/>
</dbReference>
<evidence type="ECO:0000256" key="3">
    <source>
        <dbReference type="ARBA" id="ARBA00022803"/>
    </source>
</evidence>
<dbReference type="InterPro" id="IPR011990">
    <property type="entry name" value="TPR-like_helical_dom_sf"/>
</dbReference>
<keyword evidence="6" id="KW-1185">Reference proteome</keyword>
<dbReference type="Proteomes" id="UP000319143">
    <property type="component" value="Unassembled WGS sequence"/>
</dbReference>
<evidence type="ECO:0000256" key="2">
    <source>
        <dbReference type="ARBA" id="ARBA00022737"/>
    </source>
</evidence>
<proteinExistence type="predicted"/>
<dbReference type="SUPFAM" id="SSF48695">
    <property type="entry name" value="Multiheme cytochromes"/>
    <property type="match status" value="1"/>
</dbReference>
<dbReference type="PANTHER" id="PTHR35038">
    <property type="entry name" value="DISSIMILATORY SULFITE REDUCTASE SIRA"/>
    <property type="match status" value="1"/>
</dbReference>
<dbReference type="Gene3D" id="1.25.40.10">
    <property type="entry name" value="Tetratricopeptide repeat domain"/>
    <property type="match status" value="2"/>
</dbReference>
<sequence>MAMDLATEETVLGDFNDATFEHDGLVNRLYRDGERFMVHTEGEDGQMQDFEVKYVFGIRPLQNYMVEFDRAEDQPADEVARVQVLRITWDTVKKEWFYLRPPDVPEKLEPDDPLHWTGVAQRWQTMCAECHSTNLQEKFDPKTARYHTTYSEIDVSCEACHGPGSLHVELANNKSIFWDRNYGYGLATLKGEDSHPQIETCAPCHSRRGVLNESFRPGDKYHDFYNLELLQPSTYYDDGQIKDEVYVYGSFIQSKMFHQGVRCTDCHDPHSLKLKHPDNETCTSCHQHAAGKYDVPSHHHHDPGTPGAMCVDCHMPETSYMAIDPRRDHSMRVPRPDLSVKTGTPNSCSGCHVEDRKEKLPQETQDQLHEYANWLLMAEQGNQPVADVIAETDRWCDEACEEWYGEERLTPPHFAETLAAFRSGDAKGVSKMLRLVTQPNENAPEIARATALAELGQAGIREALPKAKELLENESEHPLVRAAAIGVYMNATPKQAIADLVPFAEHPNRLLRTEAVRVLVSSGAYQQLAGSKRTQIEMATQEVHDTLMVAADRGGAHMGWAILLEQQGRYREAIEAYETAIRVEPKSTGPRTNLAALLEGMAAQTQGQQAMEMMLRAEQLRKQELPLLARDAKLAPENAFVQYRYGLALYLSGEFDAALERLKTASELEPSTEVFQTAYELLMDKLQKDALQKQ</sequence>
<dbReference type="SUPFAM" id="SSF48371">
    <property type="entry name" value="ARM repeat"/>
    <property type="match status" value="1"/>
</dbReference>